<feature type="non-terminal residue" evidence="1">
    <location>
        <position position="1"/>
    </location>
</feature>
<keyword evidence="2" id="KW-1185">Reference proteome</keyword>
<organism evidence="1 2">
    <name type="scientific">Cirrhinus mrigala</name>
    <name type="common">Mrigala</name>
    <dbReference type="NCBI Taxonomy" id="683832"/>
    <lineage>
        <taxon>Eukaryota</taxon>
        <taxon>Metazoa</taxon>
        <taxon>Chordata</taxon>
        <taxon>Craniata</taxon>
        <taxon>Vertebrata</taxon>
        <taxon>Euteleostomi</taxon>
        <taxon>Actinopterygii</taxon>
        <taxon>Neopterygii</taxon>
        <taxon>Teleostei</taxon>
        <taxon>Ostariophysi</taxon>
        <taxon>Cypriniformes</taxon>
        <taxon>Cyprinidae</taxon>
        <taxon>Labeoninae</taxon>
        <taxon>Labeonini</taxon>
        <taxon>Cirrhinus</taxon>
    </lineage>
</organism>
<evidence type="ECO:0000313" key="2">
    <source>
        <dbReference type="Proteomes" id="UP001529510"/>
    </source>
</evidence>
<protein>
    <submittedName>
        <fullName evidence="1">Uncharacterized protein</fullName>
    </submittedName>
</protein>
<comment type="caution">
    <text evidence="1">The sequence shown here is derived from an EMBL/GenBank/DDBJ whole genome shotgun (WGS) entry which is preliminary data.</text>
</comment>
<sequence>RKLAPNEFPHKLYVQNYTSAVPGTCLTMRKWLFSTQEEELLRDNPLGLHYCFHQ</sequence>
<name>A0ABD0NXU1_CIRMR</name>
<dbReference type="Proteomes" id="UP001529510">
    <property type="component" value="Unassembled WGS sequence"/>
</dbReference>
<reference evidence="1 2" key="1">
    <citation type="submission" date="2024-05" db="EMBL/GenBank/DDBJ databases">
        <title>Genome sequencing and assembly of Indian major carp, Cirrhinus mrigala (Hamilton, 1822).</title>
        <authorList>
            <person name="Mohindra V."/>
            <person name="Chowdhury L.M."/>
            <person name="Lal K."/>
            <person name="Jena J.K."/>
        </authorList>
    </citation>
    <scope>NUCLEOTIDE SEQUENCE [LARGE SCALE GENOMIC DNA]</scope>
    <source>
        <strain evidence="1">CM1030</strain>
        <tissue evidence="1">Blood</tissue>
    </source>
</reference>
<proteinExistence type="predicted"/>
<evidence type="ECO:0000313" key="1">
    <source>
        <dbReference type="EMBL" id="KAL0166699.1"/>
    </source>
</evidence>
<dbReference type="EMBL" id="JAMKFB020000019">
    <property type="protein sequence ID" value="KAL0166699.1"/>
    <property type="molecule type" value="Genomic_DNA"/>
</dbReference>
<feature type="non-terminal residue" evidence="1">
    <location>
        <position position="54"/>
    </location>
</feature>
<accession>A0ABD0NXU1</accession>
<dbReference type="AlphaFoldDB" id="A0ABD0NXU1"/>
<gene>
    <name evidence="1" type="ORF">M9458_038543</name>
</gene>